<dbReference type="GO" id="GO:0018845">
    <property type="term" value="F:2-hydroxychromene-2-carboxylate isomerase activity"/>
    <property type="evidence" value="ECO:0007669"/>
    <property type="project" value="UniProtKB-UniRule"/>
</dbReference>
<dbReference type="GO" id="GO:1901170">
    <property type="term" value="P:naphthalene catabolic process"/>
    <property type="evidence" value="ECO:0007669"/>
    <property type="project" value="InterPro"/>
</dbReference>
<evidence type="ECO:0000313" key="5">
    <source>
        <dbReference type="Proteomes" id="UP000032160"/>
    </source>
</evidence>
<feature type="domain" description="DSBA-like thioredoxin" evidence="3">
    <location>
        <begin position="9"/>
        <end position="202"/>
    </location>
</feature>
<dbReference type="InterPro" id="IPR014440">
    <property type="entry name" value="HCCAis_GSTk"/>
</dbReference>
<dbReference type="GO" id="GO:0006749">
    <property type="term" value="P:glutathione metabolic process"/>
    <property type="evidence" value="ECO:0007669"/>
    <property type="project" value="TreeGrafter"/>
</dbReference>
<organism evidence="4 5">
    <name type="scientific">Candidatus Phaeomarinibacter ectocarpi</name>
    <dbReference type="NCBI Taxonomy" id="1458461"/>
    <lineage>
        <taxon>Bacteria</taxon>
        <taxon>Pseudomonadati</taxon>
        <taxon>Pseudomonadota</taxon>
        <taxon>Alphaproteobacteria</taxon>
        <taxon>Hyphomicrobiales</taxon>
        <taxon>Parvibaculaceae</taxon>
        <taxon>Candidatus Phaeomarinibacter</taxon>
    </lineage>
</organism>
<protein>
    <recommendedName>
        <fullName evidence="1">2-hydroxychromene-2-carboxylate isomerase</fullName>
        <ecNumber evidence="1">5.99.1.4</ecNumber>
    </recommendedName>
</protein>
<evidence type="ECO:0000256" key="2">
    <source>
        <dbReference type="PIRSR" id="PIRSR006386-1"/>
    </source>
</evidence>
<dbReference type="InterPro" id="IPR036249">
    <property type="entry name" value="Thioredoxin-like_sf"/>
</dbReference>
<comment type="similarity">
    <text evidence="1">Belongs to the GST superfamily. NadH family.</text>
</comment>
<keyword evidence="1 4" id="KW-0413">Isomerase</keyword>
<comment type="catalytic activity">
    <reaction evidence="1">
        <text>2-hydroxychromene-2-carboxylate = (3E)-4-(2-hydroxyphenyl)-2-oxobut-3-enoate</text>
        <dbReference type="Rhea" id="RHEA:27401"/>
        <dbReference type="ChEBI" id="CHEBI:59350"/>
        <dbReference type="ChEBI" id="CHEBI:59353"/>
        <dbReference type="EC" id="5.99.1.4"/>
    </reaction>
</comment>
<dbReference type="CDD" id="cd03022">
    <property type="entry name" value="DsbA_HCCA_Iso"/>
    <property type="match status" value="1"/>
</dbReference>
<gene>
    <name evidence="4" type="ORF">BN1012_Phect2837</name>
</gene>
<dbReference type="KEGG" id="pect:BN1012_Phect2837"/>
<dbReference type="Pfam" id="PF01323">
    <property type="entry name" value="DSBA"/>
    <property type="match status" value="1"/>
</dbReference>
<accession>X5MN74</accession>
<dbReference type="AlphaFoldDB" id="X5MN74"/>
<dbReference type="PANTHER" id="PTHR42943:SF2">
    <property type="entry name" value="GLUTATHIONE S-TRANSFERASE KAPPA 1"/>
    <property type="match status" value="1"/>
</dbReference>
<dbReference type="RefSeq" id="WP_043948949.1">
    <property type="nucleotide sequence ID" value="NZ_HG966617.1"/>
</dbReference>
<dbReference type="GO" id="GO:0004364">
    <property type="term" value="F:glutathione transferase activity"/>
    <property type="evidence" value="ECO:0007669"/>
    <property type="project" value="TreeGrafter"/>
</dbReference>
<name>X5MN74_9HYPH</name>
<dbReference type="InterPro" id="IPR044087">
    <property type="entry name" value="NahD-like"/>
</dbReference>
<dbReference type="STRING" id="1458461.BN1012_Phect2837"/>
<dbReference type="HOGENOM" id="CLU_069253_1_3_5"/>
<sequence>MTAKPDGKTVDFYFGLSSRYSYLAHTQLDGIAERTGATFVWKPLFTPDLMNKQGQNPFASAPPSGAYDVGYRLRDVARWARHYGIPFIEIDGRLEGDRRQFSLAAVAGATLGKAEAMSKAIFAAMFQSERRSLTDIELVEIAVAMGLDASTFSDALTSPQTEVLHTSHIESGIAAGVFGAPTFVCEGHLWFGNDRLVLLEEWLAANV</sequence>
<dbReference type="EC" id="5.99.1.4" evidence="1"/>
<reference evidence="4 5" key="1">
    <citation type="journal article" date="2014" name="Front. Genet.">
        <title>Genome and metabolic network of "Candidatus Phaeomarinobacter ectocarpi" Ec32, a new candidate genus of Alphaproteobacteria frequently associated with brown algae.</title>
        <authorList>
            <person name="Dittami S.M."/>
            <person name="Barbeyron T."/>
            <person name="Boyen C."/>
            <person name="Cambefort J."/>
            <person name="Collet G."/>
            <person name="Delage L."/>
            <person name="Gobet A."/>
            <person name="Groisillier A."/>
            <person name="Leblanc C."/>
            <person name="Michel G."/>
            <person name="Scornet D."/>
            <person name="Siegel A."/>
            <person name="Tapia J.E."/>
            <person name="Tonon T."/>
        </authorList>
    </citation>
    <scope>NUCLEOTIDE SEQUENCE [LARGE SCALE GENOMIC DNA]</scope>
    <source>
        <strain evidence="4 5">Ec32</strain>
    </source>
</reference>
<dbReference type="InterPro" id="IPR001853">
    <property type="entry name" value="DSBA-like_thioredoxin_dom"/>
</dbReference>
<dbReference type="GO" id="GO:0004602">
    <property type="term" value="F:glutathione peroxidase activity"/>
    <property type="evidence" value="ECO:0007669"/>
    <property type="project" value="TreeGrafter"/>
</dbReference>
<evidence type="ECO:0000256" key="1">
    <source>
        <dbReference type="PIRNR" id="PIRNR006386"/>
    </source>
</evidence>
<dbReference type="Gene3D" id="3.40.30.10">
    <property type="entry name" value="Glutaredoxin"/>
    <property type="match status" value="1"/>
</dbReference>
<dbReference type="PANTHER" id="PTHR42943">
    <property type="entry name" value="GLUTATHIONE S-TRANSFERASE KAPPA"/>
    <property type="match status" value="1"/>
</dbReference>
<dbReference type="SUPFAM" id="SSF52833">
    <property type="entry name" value="Thioredoxin-like"/>
    <property type="match status" value="1"/>
</dbReference>
<proteinExistence type="inferred from homology"/>
<dbReference type="OrthoDB" id="5244108at2"/>
<evidence type="ECO:0000259" key="3">
    <source>
        <dbReference type="Pfam" id="PF01323"/>
    </source>
</evidence>
<dbReference type="Proteomes" id="UP000032160">
    <property type="component" value="Chromosome I"/>
</dbReference>
<dbReference type="EMBL" id="HG966617">
    <property type="protein sequence ID" value="CDO61050.1"/>
    <property type="molecule type" value="Genomic_DNA"/>
</dbReference>
<feature type="active site" description="Nucleophile" evidence="2">
    <location>
        <position position="18"/>
    </location>
</feature>
<dbReference type="InterPro" id="IPR051924">
    <property type="entry name" value="GST_Kappa/NadH"/>
</dbReference>
<dbReference type="PIRSF" id="PIRSF006386">
    <property type="entry name" value="HCCAis_GSTk"/>
    <property type="match status" value="1"/>
</dbReference>
<keyword evidence="5" id="KW-1185">Reference proteome</keyword>
<evidence type="ECO:0000313" key="4">
    <source>
        <dbReference type="EMBL" id="CDO61050.1"/>
    </source>
</evidence>